<dbReference type="Proteomes" id="UP000199729">
    <property type="component" value="Chromosome"/>
</dbReference>
<dbReference type="InterPro" id="IPR014263">
    <property type="entry name" value="Methanolan_biosynth_EpsI"/>
</dbReference>
<keyword evidence="3" id="KW-1185">Reference proteome</keyword>
<organism evidence="2 3">
    <name type="scientific">Vitreoscilla filiformis</name>
    <dbReference type="NCBI Taxonomy" id="63"/>
    <lineage>
        <taxon>Bacteria</taxon>
        <taxon>Pseudomonadati</taxon>
        <taxon>Pseudomonadota</taxon>
        <taxon>Betaproteobacteria</taxon>
        <taxon>Neisseriales</taxon>
        <taxon>Neisseriaceae</taxon>
        <taxon>Vitreoscilla</taxon>
    </lineage>
</organism>
<dbReference type="EMBL" id="CP022423">
    <property type="protein sequence ID" value="ASM76470.1"/>
    <property type="molecule type" value="Genomic_DNA"/>
</dbReference>
<evidence type="ECO:0000259" key="1">
    <source>
        <dbReference type="Pfam" id="PF11984"/>
    </source>
</evidence>
<feature type="domain" description="Methanolan biosynthesis EpsI" evidence="1">
    <location>
        <begin position="11"/>
        <end position="219"/>
    </location>
</feature>
<name>A0A221KCB3_VITFI</name>
<dbReference type="RefSeq" id="WP_089415792.1">
    <property type="nucleotide sequence ID" value="NZ_CP022423.1"/>
</dbReference>
<dbReference type="AlphaFoldDB" id="A0A221KCB3"/>
<evidence type="ECO:0000313" key="2">
    <source>
        <dbReference type="EMBL" id="ASM76470.1"/>
    </source>
</evidence>
<sequence length="228" mass="25512">MSDLERRRAWLAAAAMGLAAVGGQALVPTKRLSELRGPIELKRNTPLSFADWRVDTAAAGVLVNPQTQALLDRLYTEILERTYVNSKGQRIMLSMAYGADQSDPSVQLHYPEVCYPAQGFKVERMHEGWIALPPGRLHVKRVETQYANQRFEPVTYWTMMGDMQSLDLFAKRLAELRHGLRGEIVDGVLIRVSSINTDSAAAFALQDRFITDLVAALAPAFRHRLTGF</sequence>
<reference evidence="2 3" key="1">
    <citation type="submission" date="2017-07" db="EMBL/GenBank/DDBJ databases">
        <title>Complete Genome Sequence of the cosmetic ferment Vitreoscilla filiformis (ATCC15551).</title>
        <authorList>
            <person name="Contreras S."/>
            <person name="Sagory-Zalkind P."/>
            <person name="Blanquart H."/>
            <person name="Iltis A."/>
            <person name="Morand S.C."/>
        </authorList>
    </citation>
    <scope>NUCLEOTIDE SEQUENCE [LARGE SCALE GENOMIC DNA]</scope>
    <source>
        <strain evidence="2 3">ATCC 15551</strain>
    </source>
</reference>
<dbReference type="KEGG" id="vff:VITFI_CDS0691"/>
<evidence type="ECO:0000313" key="3">
    <source>
        <dbReference type="Proteomes" id="UP000199729"/>
    </source>
</evidence>
<dbReference type="NCBIfam" id="NF045609">
    <property type="entry name" value="EpsI_type_B"/>
    <property type="match status" value="1"/>
</dbReference>
<dbReference type="NCBIfam" id="TIGR02914">
    <property type="entry name" value="EpsI_fam"/>
    <property type="match status" value="1"/>
</dbReference>
<dbReference type="OrthoDB" id="8583485at2"/>
<accession>A0A221KCB3</accession>
<dbReference type="Pfam" id="PF11984">
    <property type="entry name" value="DUF3485"/>
    <property type="match status" value="1"/>
</dbReference>
<protein>
    <submittedName>
        <fullName evidence="2">EpsI family protein</fullName>
    </submittedName>
</protein>
<gene>
    <name evidence="2" type="ORF">VITFI_CDS0691</name>
</gene>
<proteinExistence type="predicted"/>
<dbReference type="InterPro" id="IPR054653">
    <property type="entry name" value="EpsI_type_B_pred"/>
</dbReference>